<evidence type="ECO:0000256" key="11">
    <source>
        <dbReference type="ARBA" id="ARBA00023303"/>
    </source>
</evidence>
<evidence type="ECO:0000256" key="4">
    <source>
        <dbReference type="ARBA" id="ARBA00022692"/>
    </source>
</evidence>
<evidence type="ECO:0000259" key="14">
    <source>
        <dbReference type="Pfam" id="PF00520"/>
    </source>
</evidence>
<keyword evidence="9" id="KW-0406">Ion transport</keyword>
<keyword evidence="5" id="KW-0631">Potassium channel</keyword>
<dbReference type="InterPro" id="IPR027359">
    <property type="entry name" value="Volt_channel_dom_sf"/>
</dbReference>
<evidence type="ECO:0000256" key="8">
    <source>
        <dbReference type="ARBA" id="ARBA00022989"/>
    </source>
</evidence>
<dbReference type="InterPro" id="IPR005821">
    <property type="entry name" value="Ion_trans_dom"/>
</dbReference>
<sequence length="250" mass="28072">MARSNDISNELGPFQFFIFILSVYVLLALFVQATCQLPDDVNIILDQADDVICLFFLADFFIRLRRAEHKLKFMKWGWIDLISSIPMTGAFRYGRIVRVVRILKILRAARSVRVILSFVFRKKQQGALAVVSLISIILSIFGAIAILQAEQGIEGSNIQTAGDAIWWAFVTMTTVGYGDYYPVTFEGRVVAAILMTAGVGLFGTFTGLVASWLVHHGAKEQQESDVALRQEIHELKSEIQALRALIEKER</sequence>
<feature type="transmembrane region" description="Helical" evidence="13">
    <location>
        <begin position="12"/>
        <end position="31"/>
    </location>
</feature>
<comment type="subcellular location">
    <subcellularLocation>
        <location evidence="1">Membrane</location>
        <topology evidence="1">Multi-pass membrane protein</topology>
    </subcellularLocation>
</comment>
<evidence type="ECO:0000313" key="15">
    <source>
        <dbReference type="EMBL" id="SHO58602.1"/>
    </source>
</evidence>
<accession>A0A1M7Z1B6</accession>
<evidence type="ECO:0000256" key="5">
    <source>
        <dbReference type="ARBA" id="ARBA00022826"/>
    </source>
</evidence>
<evidence type="ECO:0000256" key="12">
    <source>
        <dbReference type="SAM" id="Coils"/>
    </source>
</evidence>
<dbReference type="Pfam" id="PF00520">
    <property type="entry name" value="Ion_trans"/>
    <property type="match status" value="1"/>
</dbReference>
<evidence type="ECO:0000256" key="13">
    <source>
        <dbReference type="SAM" id="Phobius"/>
    </source>
</evidence>
<dbReference type="PRINTS" id="PR00169">
    <property type="entry name" value="KCHANNEL"/>
</dbReference>
<feature type="transmembrane region" description="Helical" evidence="13">
    <location>
        <begin position="43"/>
        <end position="62"/>
    </location>
</feature>
<dbReference type="Gene3D" id="1.10.287.70">
    <property type="match status" value="1"/>
</dbReference>
<evidence type="ECO:0000256" key="10">
    <source>
        <dbReference type="ARBA" id="ARBA00023136"/>
    </source>
</evidence>
<dbReference type="GO" id="GO:0005249">
    <property type="term" value="F:voltage-gated potassium channel activity"/>
    <property type="evidence" value="ECO:0007669"/>
    <property type="project" value="InterPro"/>
</dbReference>
<gene>
    <name evidence="15" type="primary">kcsA</name>
    <name evidence="15" type="ORF">VQ7734_04374</name>
</gene>
<dbReference type="STRING" id="1117707.VQ7734_04374"/>
<protein>
    <submittedName>
        <fullName evidence="15">pH-gated potassium channel KcsA</fullName>
    </submittedName>
</protein>
<keyword evidence="6" id="KW-0851">Voltage-gated channel</keyword>
<feature type="domain" description="Ion transport" evidence="14">
    <location>
        <begin position="14"/>
        <end position="211"/>
    </location>
</feature>
<feature type="coiled-coil region" evidence="12">
    <location>
        <begin position="218"/>
        <end position="245"/>
    </location>
</feature>
<dbReference type="PANTHER" id="PTHR11537:SF254">
    <property type="entry name" value="POTASSIUM VOLTAGE-GATED CHANNEL PROTEIN SHAB"/>
    <property type="match status" value="1"/>
</dbReference>
<dbReference type="RefSeq" id="WP_073586048.1">
    <property type="nucleotide sequence ID" value="NZ_AP024897.1"/>
</dbReference>
<dbReference type="AlphaFoldDB" id="A0A1M7Z1B6"/>
<evidence type="ECO:0000256" key="6">
    <source>
        <dbReference type="ARBA" id="ARBA00022882"/>
    </source>
</evidence>
<keyword evidence="3" id="KW-0633">Potassium transport</keyword>
<evidence type="ECO:0000256" key="9">
    <source>
        <dbReference type="ARBA" id="ARBA00023065"/>
    </source>
</evidence>
<dbReference type="GO" id="GO:0001508">
    <property type="term" value="P:action potential"/>
    <property type="evidence" value="ECO:0007669"/>
    <property type="project" value="TreeGrafter"/>
</dbReference>
<proteinExistence type="predicted"/>
<organism evidence="15 16">
    <name type="scientific">Vibrio quintilis</name>
    <dbReference type="NCBI Taxonomy" id="1117707"/>
    <lineage>
        <taxon>Bacteria</taxon>
        <taxon>Pseudomonadati</taxon>
        <taxon>Pseudomonadota</taxon>
        <taxon>Gammaproteobacteria</taxon>
        <taxon>Vibrionales</taxon>
        <taxon>Vibrionaceae</taxon>
        <taxon>Vibrio</taxon>
    </lineage>
</organism>
<dbReference type="Gene3D" id="1.20.120.350">
    <property type="entry name" value="Voltage-gated potassium channels. Chain C"/>
    <property type="match status" value="1"/>
</dbReference>
<feature type="transmembrane region" description="Helical" evidence="13">
    <location>
        <begin position="126"/>
        <end position="147"/>
    </location>
</feature>
<keyword evidence="8 13" id="KW-1133">Transmembrane helix</keyword>
<dbReference type="Proteomes" id="UP000184600">
    <property type="component" value="Unassembled WGS sequence"/>
</dbReference>
<evidence type="ECO:0000256" key="1">
    <source>
        <dbReference type="ARBA" id="ARBA00004141"/>
    </source>
</evidence>
<evidence type="ECO:0000313" key="16">
    <source>
        <dbReference type="Proteomes" id="UP000184600"/>
    </source>
</evidence>
<name>A0A1M7Z1B6_9VIBR</name>
<evidence type="ECO:0000256" key="3">
    <source>
        <dbReference type="ARBA" id="ARBA00022538"/>
    </source>
</evidence>
<dbReference type="PANTHER" id="PTHR11537">
    <property type="entry name" value="VOLTAGE-GATED POTASSIUM CHANNEL"/>
    <property type="match status" value="1"/>
</dbReference>
<keyword evidence="10 13" id="KW-0472">Membrane</keyword>
<reference evidence="16" key="1">
    <citation type="submission" date="2016-12" db="EMBL/GenBank/DDBJ databases">
        <authorList>
            <person name="Rodrigo-Torres L."/>
            <person name="Arahal R.D."/>
            <person name="Lucena T."/>
        </authorList>
    </citation>
    <scope>NUCLEOTIDE SEQUENCE [LARGE SCALE GENOMIC DNA]</scope>
</reference>
<dbReference type="GO" id="GO:0008076">
    <property type="term" value="C:voltage-gated potassium channel complex"/>
    <property type="evidence" value="ECO:0007669"/>
    <property type="project" value="InterPro"/>
</dbReference>
<evidence type="ECO:0000256" key="2">
    <source>
        <dbReference type="ARBA" id="ARBA00022448"/>
    </source>
</evidence>
<keyword evidence="2" id="KW-0813">Transport</keyword>
<keyword evidence="7" id="KW-0630">Potassium</keyword>
<keyword evidence="11 15" id="KW-0407">Ion channel</keyword>
<keyword evidence="4 13" id="KW-0812">Transmembrane</keyword>
<evidence type="ECO:0000256" key="7">
    <source>
        <dbReference type="ARBA" id="ARBA00022958"/>
    </source>
</evidence>
<dbReference type="InterPro" id="IPR028325">
    <property type="entry name" value="VG_K_chnl"/>
</dbReference>
<feature type="transmembrane region" description="Helical" evidence="13">
    <location>
        <begin position="189"/>
        <end position="214"/>
    </location>
</feature>
<dbReference type="SUPFAM" id="SSF81324">
    <property type="entry name" value="Voltage-gated potassium channels"/>
    <property type="match status" value="1"/>
</dbReference>
<dbReference type="OrthoDB" id="9813518at2"/>
<keyword evidence="16" id="KW-1185">Reference proteome</keyword>
<dbReference type="EMBL" id="FRFG01000071">
    <property type="protein sequence ID" value="SHO58602.1"/>
    <property type="molecule type" value="Genomic_DNA"/>
</dbReference>
<keyword evidence="12" id="KW-0175">Coiled coil</keyword>